<comment type="caution">
    <text evidence="1">The sequence shown here is derived from an EMBL/GenBank/DDBJ whole genome shotgun (WGS) entry which is preliminary data.</text>
</comment>
<accession>A0ABQ0EA94</accession>
<evidence type="ECO:0000313" key="2">
    <source>
        <dbReference type="Proteomes" id="UP001628192"/>
    </source>
</evidence>
<gene>
    <name evidence="1" type="ORF">Defa_21450</name>
</gene>
<evidence type="ECO:0000313" key="1">
    <source>
        <dbReference type="EMBL" id="GAB1254658.1"/>
    </source>
</evidence>
<protein>
    <submittedName>
        <fullName evidence="1">Uncharacterized protein</fullName>
    </submittedName>
</protein>
<dbReference type="Proteomes" id="UP001628192">
    <property type="component" value="Unassembled WGS sequence"/>
</dbReference>
<proteinExistence type="predicted"/>
<name>A0ABQ0EA94_9BACT</name>
<dbReference type="EMBL" id="BAAFSG010000001">
    <property type="protein sequence ID" value="GAB1254658.1"/>
    <property type="molecule type" value="Genomic_DNA"/>
</dbReference>
<reference evidence="1 2" key="1">
    <citation type="journal article" date="2025" name="Int. J. Syst. Evol. Microbiol.">
        <title>Desulfovibrio falkowii sp. nov., Porphyromonas miyakawae sp. nov., Mediterraneibacter flintii sp. nov. and Owariibacterium komagatae gen. nov., sp. nov., isolated from human faeces.</title>
        <authorList>
            <person name="Hamaguchi T."/>
            <person name="Ohara M."/>
            <person name="Hisatomi A."/>
            <person name="Sekiguchi K."/>
            <person name="Takeda J.I."/>
            <person name="Ueyama J."/>
            <person name="Ito M."/>
            <person name="Nishiwaki H."/>
            <person name="Ogi T."/>
            <person name="Hirayama M."/>
            <person name="Ohkuma M."/>
            <person name="Sakamoto M."/>
            <person name="Ohno K."/>
        </authorList>
    </citation>
    <scope>NUCLEOTIDE SEQUENCE [LARGE SCALE GENOMIC DNA]</scope>
    <source>
        <strain evidence="1 2">13CB8C</strain>
    </source>
</reference>
<keyword evidence="2" id="KW-1185">Reference proteome</keyword>
<organism evidence="1 2">
    <name type="scientific">Desulfovibrio falkowii</name>
    <dbReference type="NCBI Taxonomy" id="3136602"/>
    <lineage>
        <taxon>Bacteria</taxon>
        <taxon>Pseudomonadati</taxon>
        <taxon>Thermodesulfobacteriota</taxon>
        <taxon>Desulfovibrionia</taxon>
        <taxon>Desulfovibrionales</taxon>
        <taxon>Desulfovibrionaceae</taxon>
        <taxon>Desulfovibrio</taxon>
    </lineage>
</organism>
<sequence length="93" mass="9914">MHAVLALAYAYDINKNVYSALAIVGKGDEADGLAHAFISDFIDGNLNAVRLGDTGADPEGATHKAQGQQNFFHKQSPFVTAHEAKSPPAMKPY</sequence>